<comment type="caution">
    <text evidence="19">The sequence shown here is derived from an EMBL/GenBank/DDBJ whole genome shotgun (WGS) entry which is preliminary data.</text>
</comment>
<name>A0ABU5LA01_9RICK</name>
<evidence type="ECO:0000256" key="13">
    <source>
        <dbReference type="ARBA" id="ARBA00022967"/>
    </source>
</evidence>
<gene>
    <name evidence="19" type="ORF">Cyrtocomes_01060</name>
</gene>
<evidence type="ECO:0000256" key="17">
    <source>
        <dbReference type="ARBA" id="ARBA00034006"/>
    </source>
</evidence>
<reference evidence="19 20" key="1">
    <citation type="submission" date="2023-02" db="EMBL/GenBank/DDBJ databases">
        <title>Host association and intracellularity evolved multiple times independently in the Rickettsiales.</title>
        <authorList>
            <person name="Castelli M."/>
            <person name="Nardi T."/>
            <person name="Gammuto L."/>
            <person name="Bellinzona G."/>
            <person name="Sabaneyeva E."/>
            <person name="Potekhin A."/>
            <person name="Serra V."/>
            <person name="Petroni G."/>
            <person name="Sassera D."/>
        </authorList>
    </citation>
    <scope>NUCLEOTIDE SEQUENCE [LARGE SCALE GENOMIC DNA]</scope>
    <source>
        <strain evidence="19 20">BOD18</strain>
    </source>
</reference>
<organism evidence="19 20">
    <name type="scientific">Candidatus Cyrtobacter comes</name>
    <dbReference type="NCBI Taxonomy" id="675776"/>
    <lineage>
        <taxon>Bacteria</taxon>
        <taxon>Pseudomonadati</taxon>
        <taxon>Pseudomonadota</taxon>
        <taxon>Alphaproteobacteria</taxon>
        <taxon>Rickettsiales</taxon>
        <taxon>Candidatus Midichloriaceae</taxon>
        <taxon>Candidatus Cyrtobacter</taxon>
    </lineage>
</organism>
<keyword evidence="11" id="KW-0067">ATP-binding</keyword>
<keyword evidence="9" id="KW-0375">Hydrogen ion transport</keyword>
<keyword evidence="7" id="KW-0963">Cytoplasm</keyword>
<keyword evidence="14" id="KW-0406">Ion transport</keyword>
<comment type="subcellular location">
    <subcellularLocation>
        <location evidence="2">Cytoplasm</location>
    </subcellularLocation>
</comment>
<evidence type="ECO:0000256" key="11">
    <source>
        <dbReference type="ARBA" id="ARBA00022840"/>
    </source>
</evidence>
<dbReference type="RefSeq" id="WP_322498118.1">
    <property type="nucleotide sequence ID" value="NZ_JARGYT010000084.1"/>
</dbReference>
<evidence type="ECO:0000256" key="15">
    <source>
        <dbReference type="ARBA" id="ARBA00023225"/>
    </source>
</evidence>
<accession>A0ABU5LA01</accession>
<keyword evidence="16" id="KW-0066">ATP synthesis</keyword>
<dbReference type="InterPro" id="IPR003593">
    <property type="entry name" value="AAA+_ATPase"/>
</dbReference>
<dbReference type="Proteomes" id="UP001293791">
    <property type="component" value="Unassembled WGS sequence"/>
</dbReference>
<comment type="similarity">
    <text evidence="3">Belongs to the ATPase alpha/beta chains family.</text>
</comment>
<evidence type="ECO:0000256" key="9">
    <source>
        <dbReference type="ARBA" id="ARBA00022781"/>
    </source>
</evidence>
<comment type="catalytic activity">
    <reaction evidence="17">
        <text>ATP + H2O + cellular proteinSide 1 = ADP + phosphate + cellular proteinSide 2.</text>
        <dbReference type="EC" id="7.4.2.8"/>
    </reaction>
</comment>
<dbReference type="InterPro" id="IPR005714">
    <property type="entry name" value="ATPase_T3SS_FliI/YscN"/>
</dbReference>
<comment type="function">
    <text evidence="1">Probable catalytic subunit of a protein translocase for flagellum-specific export, or a proton translocase involved in local circuits at the flagellum.</text>
</comment>
<evidence type="ECO:0000256" key="4">
    <source>
        <dbReference type="ARBA" id="ARBA00012473"/>
    </source>
</evidence>
<proteinExistence type="inferred from homology"/>
<evidence type="ECO:0000256" key="16">
    <source>
        <dbReference type="ARBA" id="ARBA00023310"/>
    </source>
</evidence>
<evidence type="ECO:0000313" key="19">
    <source>
        <dbReference type="EMBL" id="MDZ5762669.1"/>
    </source>
</evidence>
<evidence type="ECO:0000256" key="14">
    <source>
        <dbReference type="ARBA" id="ARBA00023065"/>
    </source>
</evidence>
<evidence type="ECO:0000259" key="18">
    <source>
        <dbReference type="SMART" id="SM00382"/>
    </source>
</evidence>
<dbReference type="InterPro" id="IPR040627">
    <property type="entry name" value="T3SS_ATPase_C"/>
</dbReference>
<protein>
    <recommendedName>
        <fullName evidence="5">Flagellum-specific ATP synthase</fullName>
        <ecNumber evidence="4">7.1.2.2</ecNumber>
    </recommendedName>
</protein>
<evidence type="ECO:0000256" key="3">
    <source>
        <dbReference type="ARBA" id="ARBA00008936"/>
    </source>
</evidence>
<dbReference type="InterPro" id="IPR004100">
    <property type="entry name" value="ATPase_F1/V1/A1_a/bsu_N"/>
</dbReference>
<keyword evidence="10" id="KW-1005">Bacterial flagellum biogenesis</keyword>
<dbReference type="SUPFAM" id="SSF52540">
    <property type="entry name" value="P-loop containing nucleoside triphosphate hydrolases"/>
    <property type="match status" value="1"/>
</dbReference>
<evidence type="ECO:0000256" key="8">
    <source>
        <dbReference type="ARBA" id="ARBA00022741"/>
    </source>
</evidence>
<evidence type="ECO:0000256" key="12">
    <source>
        <dbReference type="ARBA" id="ARBA00022927"/>
    </source>
</evidence>
<dbReference type="Pfam" id="PF00006">
    <property type="entry name" value="ATP-synt_ab"/>
    <property type="match status" value="1"/>
</dbReference>
<evidence type="ECO:0000256" key="7">
    <source>
        <dbReference type="ARBA" id="ARBA00022490"/>
    </source>
</evidence>
<sequence>MQNVESIKAAIAAVPDYRIVGKIVSVSGIMLEVSGIENFASIGSRCVIHGNSGNHINAEVISIKGKISVLLPFQDTKGIGPGADVTLLSQMNFIYPTKAWLGRVIDAFAKPIDGKGPLEIGNVPCQVHNKAIAPNLRNRVAGKIDTGIRALNTFLTCCKGQRMGIFSGSGVGKSMMMAMLTKFASTGIKVIALIGERGREVREFIEDYLGEEGLSKAVVVVATSDESPLIRREAAYLSTAICEYYRDLGEDVLLMMDNVTRFAMAQREIGLAAGEPPTTKGYTPSVFSHLPKLLERSGPGPIGKGSITAFYSVLVEGDDHNEPIADTVRGILDGHIVLDRSIAMKGIYPAIDVLKSISRTMPRCNSDEENALIDRAKNILSTYDDMVDMIRIGAYKSGSDLQVDEAIKCYPKLCNFISQKYYQSDNIESSYKKLAMALE</sequence>
<dbReference type="Gene3D" id="3.40.50.12240">
    <property type="match status" value="1"/>
</dbReference>
<dbReference type="Pfam" id="PF02874">
    <property type="entry name" value="ATP-synt_ab_N"/>
    <property type="match status" value="1"/>
</dbReference>
<evidence type="ECO:0000256" key="6">
    <source>
        <dbReference type="ARBA" id="ARBA00022448"/>
    </source>
</evidence>
<dbReference type="PANTHER" id="PTHR15184:SF9">
    <property type="entry name" value="SPI-1 TYPE 3 SECRETION SYSTEM ATPASE"/>
    <property type="match status" value="1"/>
</dbReference>
<keyword evidence="15" id="KW-1006">Bacterial flagellum protein export</keyword>
<evidence type="ECO:0000256" key="2">
    <source>
        <dbReference type="ARBA" id="ARBA00004496"/>
    </source>
</evidence>
<dbReference type="InterPro" id="IPR022426">
    <property type="entry name" value="FliI_clade3"/>
</dbReference>
<keyword evidence="6" id="KW-0813">Transport</keyword>
<keyword evidence="13" id="KW-1278">Translocase</keyword>
<dbReference type="PROSITE" id="PS00152">
    <property type="entry name" value="ATPASE_ALPHA_BETA"/>
    <property type="match status" value="1"/>
</dbReference>
<dbReference type="SMART" id="SM00382">
    <property type="entry name" value="AAA"/>
    <property type="match status" value="1"/>
</dbReference>
<dbReference type="PANTHER" id="PTHR15184">
    <property type="entry name" value="ATP SYNTHASE"/>
    <property type="match status" value="1"/>
</dbReference>
<evidence type="ECO:0000256" key="10">
    <source>
        <dbReference type="ARBA" id="ARBA00022795"/>
    </source>
</evidence>
<dbReference type="CDD" id="cd01136">
    <property type="entry name" value="ATPase_flagellum-secretory_path_III"/>
    <property type="match status" value="1"/>
</dbReference>
<keyword evidence="8" id="KW-0547">Nucleotide-binding</keyword>
<dbReference type="EMBL" id="JARGYT010000084">
    <property type="protein sequence ID" value="MDZ5762669.1"/>
    <property type="molecule type" value="Genomic_DNA"/>
</dbReference>
<evidence type="ECO:0000313" key="20">
    <source>
        <dbReference type="Proteomes" id="UP001293791"/>
    </source>
</evidence>
<evidence type="ECO:0000256" key="5">
    <source>
        <dbReference type="ARBA" id="ARBA00020580"/>
    </source>
</evidence>
<dbReference type="InterPro" id="IPR020003">
    <property type="entry name" value="ATPase_a/bsu_AS"/>
</dbReference>
<evidence type="ECO:0000256" key="1">
    <source>
        <dbReference type="ARBA" id="ARBA00003290"/>
    </source>
</evidence>
<dbReference type="InterPro" id="IPR027417">
    <property type="entry name" value="P-loop_NTPase"/>
</dbReference>
<keyword evidence="12" id="KW-0653">Protein transport</keyword>
<dbReference type="Pfam" id="PF18269">
    <property type="entry name" value="T3SS_ATPase_C"/>
    <property type="match status" value="1"/>
</dbReference>
<dbReference type="InterPro" id="IPR000194">
    <property type="entry name" value="ATPase_F1/V1/A1_a/bsu_nucl-bd"/>
</dbReference>
<feature type="domain" description="AAA+ ATPase" evidence="18">
    <location>
        <begin position="159"/>
        <end position="343"/>
    </location>
</feature>
<dbReference type="NCBIfam" id="TIGR03498">
    <property type="entry name" value="FliI_clade3"/>
    <property type="match status" value="1"/>
</dbReference>
<dbReference type="EC" id="7.1.2.2" evidence="4"/>
<dbReference type="NCBIfam" id="TIGR01026">
    <property type="entry name" value="fliI_yscN"/>
    <property type="match status" value="1"/>
</dbReference>
<keyword evidence="20" id="KW-1185">Reference proteome</keyword>
<dbReference type="InterPro" id="IPR050053">
    <property type="entry name" value="ATPase_alpha/beta_chains"/>
</dbReference>